<dbReference type="OrthoDB" id="38453at2759"/>
<comment type="caution">
    <text evidence="5">The sequence shown here is derived from an EMBL/GenBank/DDBJ whole genome shotgun (WGS) entry which is preliminary data.</text>
</comment>
<feature type="compositionally biased region" description="Polar residues" evidence="3">
    <location>
        <begin position="93"/>
        <end position="102"/>
    </location>
</feature>
<dbReference type="Gene3D" id="3.80.10.10">
    <property type="entry name" value="Ribonuclease Inhibitor"/>
    <property type="match status" value="1"/>
</dbReference>
<keyword evidence="2" id="KW-0677">Repeat</keyword>
<evidence type="ECO:0000256" key="3">
    <source>
        <dbReference type="SAM" id="MobiDB-lite"/>
    </source>
</evidence>
<feature type="compositionally biased region" description="Polar residues" evidence="3">
    <location>
        <begin position="39"/>
        <end position="62"/>
    </location>
</feature>
<feature type="region of interest" description="Disordered" evidence="3">
    <location>
        <begin position="1"/>
        <end position="157"/>
    </location>
</feature>
<dbReference type="Pfam" id="PF00560">
    <property type="entry name" value="LRR_1"/>
    <property type="match status" value="1"/>
</dbReference>
<dbReference type="PANTHER" id="PTHR48054">
    <property type="entry name" value="RECEPTOR KINASE-LIKE PROTEIN XA21"/>
    <property type="match status" value="1"/>
</dbReference>
<dbReference type="InterPro" id="IPR052592">
    <property type="entry name" value="LRR-RLK"/>
</dbReference>
<keyword evidence="4" id="KW-0812">Transmembrane</keyword>
<keyword evidence="1" id="KW-0433">Leucine-rich repeat</keyword>
<evidence type="ECO:0000313" key="5">
    <source>
        <dbReference type="EMBL" id="CAB9512108.1"/>
    </source>
</evidence>
<dbReference type="EMBL" id="CAICTM010000518">
    <property type="protein sequence ID" value="CAB9512108.1"/>
    <property type="molecule type" value="Genomic_DNA"/>
</dbReference>
<dbReference type="FunFam" id="3.80.10.10:FF:000041">
    <property type="entry name" value="LRR receptor-like serine/threonine-protein kinase ERECTA"/>
    <property type="match status" value="1"/>
</dbReference>
<protein>
    <submittedName>
        <fullName evidence="5">Leucine Rich Repeat</fullName>
    </submittedName>
</protein>
<keyword evidence="6" id="KW-1185">Reference proteome</keyword>
<evidence type="ECO:0000313" key="6">
    <source>
        <dbReference type="Proteomes" id="UP001153069"/>
    </source>
</evidence>
<evidence type="ECO:0000256" key="4">
    <source>
        <dbReference type="SAM" id="Phobius"/>
    </source>
</evidence>
<dbReference type="PANTHER" id="PTHR48054:SF82">
    <property type="entry name" value="LRR RECEPTOR-LIKE SERINE_THREONINE-PROTEIN KINASE FLS2"/>
    <property type="match status" value="1"/>
</dbReference>
<feature type="compositionally biased region" description="Low complexity" evidence="3">
    <location>
        <begin position="350"/>
        <end position="359"/>
    </location>
</feature>
<reference evidence="5" key="1">
    <citation type="submission" date="2020-06" db="EMBL/GenBank/DDBJ databases">
        <authorList>
            <consortium name="Plant Systems Biology data submission"/>
        </authorList>
    </citation>
    <scope>NUCLEOTIDE SEQUENCE</scope>
    <source>
        <strain evidence="5">D6</strain>
    </source>
</reference>
<keyword evidence="4" id="KW-1133">Transmembrane helix</keyword>
<feature type="compositionally biased region" description="Polar residues" evidence="3">
    <location>
        <begin position="20"/>
        <end position="32"/>
    </location>
</feature>
<evidence type="ECO:0000256" key="1">
    <source>
        <dbReference type="ARBA" id="ARBA00022614"/>
    </source>
</evidence>
<keyword evidence="4" id="KW-0472">Membrane</keyword>
<feature type="transmembrane region" description="Helical" evidence="4">
    <location>
        <begin position="311"/>
        <end position="335"/>
    </location>
</feature>
<feature type="compositionally biased region" description="Basic and acidic residues" evidence="3">
    <location>
        <begin position="75"/>
        <end position="92"/>
    </location>
</feature>
<feature type="compositionally biased region" description="Basic and acidic residues" evidence="3">
    <location>
        <begin position="110"/>
        <end position="122"/>
    </location>
</feature>
<dbReference type="AlphaFoldDB" id="A0A9N8HEJ7"/>
<evidence type="ECO:0000256" key="2">
    <source>
        <dbReference type="ARBA" id="ARBA00022737"/>
    </source>
</evidence>
<dbReference type="SUPFAM" id="SSF52058">
    <property type="entry name" value="L domain-like"/>
    <property type="match status" value="1"/>
</dbReference>
<gene>
    <name evidence="5" type="ORF">SEMRO_519_G158950.1</name>
</gene>
<dbReference type="InterPro" id="IPR001611">
    <property type="entry name" value="Leu-rich_rpt"/>
</dbReference>
<proteinExistence type="predicted"/>
<dbReference type="Proteomes" id="UP001153069">
    <property type="component" value="Unassembled WGS sequence"/>
</dbReference>
<name>A0A9N8HEJ7_9STRA</name>
<accession>A0A9N8HEJ7</accession>
<organism evidence="5 6">
    <name type="scientific">Seminavis robusta</name>
    <dbReference type="NCBI Taxonomy" id="568900"/>
    <lineage>
        <taxon>Eukaryota</taxon>
        <taxon>Sar</taxon>
        <taxon>Stramenopiles</taxon>
        <taxon>Ochrophyta</taxon>
        <taxon>Bacillariophyta</taxon>
        <taxon>Bacillariophyceae</taxon>
        <taxon>Bacillariophycidae</taxon>
        <taxon>Naviculales</taxon>
        <taxon>Naviculaceae</taxon>
        <taxon>Seminavis</taxon>
    </lineage>
</organism>
<dbReference type="InterPro" id="IPR032675">
    <property type="entry name" value="LRR_dom_sf"/>
</dbReference>
<feature type="region of interest" description="Disordered" evidence="3">
    <location>
        <begin position="338"/>
        <end position="359"/>
    </location>
</feature>
<sequence length="728" mass="78942">MAEDGLTEGKAFGGDVNLEQVDTTPPDSTINDTADGDITQDSQPNGVGSGSNCQHQQEQQLQRKPRAGTLQFLAPEKEKEKLKGKSHKESALRRNQPQTGPRNGTLRFLKPSDVEKEKEKIAQAKPQLSQAKTAPEANNDVGEVGHDTTPASECCSFPNNGKQQILLSDGAQEPGAYSEAPGMTVQRTNRPRFSLLGVAAPAEPMDDLSSSDASQRSIVLEGENCEDHQPDDNPGSLIYGNANSQTMPRGRSNHEYNAGATTVTDSSNGNENDLAVAELVEADDASKELPQASEFDVGESMRRKEESMKRFKTNMLLLTVFFTTVVLVLVTVLVATKETEEPESLPPVESPNSVSSQPSDVKDSLLAFFPEDTAEAIQRDPLSPQSLAFQWLLDDQDSLSNGPARQRFALVVLYHATNGDSWDNRTHWLNHSIHECDWFSKPSLALKDSALLLYPGFLTEFESSASTCNSDGLYQHLWLDQNNLVGSLPDELYMLTTLRSLSTGLNRLHGTIATLVGKLTKLQHLAIYNQQESGAIPSELGLLTRLRGLGLGKNDHTGMVPTEVWRLTNLETFVATENPGLKGTISTEIGHFSKLRWLLIGDMDLTGTIPTEVGRLTLLEWLVMNGNNLTGSIPSEFGALQDALNMDLSQNLLEGNLPSELGLLTSLTLLMASGNKISGSIPSEYGLLLSLTLALGFQAIWYNTRAASQPGFSAGVTSTAEPALQPCS</sequence>